<dbReference type="InterPro" id="IPR000595">
    <property type="entry name" value="cNMP-bd_dom"/>
</dbReference>
<comment type="caution">
    <text evidence="2">The sequence shown here is derived from an EMBL/GenBank/DDBJ whole genome shotgun (WGS) entry which is preliminary data.</text>
</comment>
<dbReference type="InterPro" id="IPR014710">
    <property type="entry name" value="RmlC-like_jellyroll"/>
</dbReference>
<gene>
    <name evidence="2" type="ORF">ACFSQJ_17665</name>
</gene>
<proteinExistence type="predicted"/>
<dbReference type="PROSITE" id="PS50042">
    <property type="entry name" value="CNMP_BINDING_3"/>
    <property type="match status" value="1"/>
</dbReference>
<dbReference type="SMART" id="SM00100">
    <property type="entry name" value="cNMP"/>
    <property type="match status" value="1"/>
</dbReference>
<protein>
    <submittedName>
        <fullName evidence="2">Crp/Fnr family transcriptional regulator</fullName>
    </submittedName>
</protein>
<name>A0ABW5N3T5_9FLAO</name>
<evidence type="ECO:0000313" key="2">
    <source>
        <dbReference type="EMBL" id="MFD2588759.1"/>
    </source>
</evidence>
<dbReference type="CDD" id="cd00038">
    <property type="entry name" value="CAP_ED"/>
    <property type="match status" value="1"/>
</dbReference>
<dbReference type="EMBL" id="JBHULB010000081">
    <property type="protein sequence ID" value="MFD2588759.1"/>
    <property type="molecule type" value="Genomic_DNA"/>
</dbReference>
<dbReference type="Gene3D" id="2.60.120.10">
    <property type="entry name" value="Jelly Rolls"/>
    <property type="match status" value="1"/>
</dbReference>
<feature type="domain" description="Cyclic nucleotide-binding" evidence="1">
    <location>
        <begin position="10"/>
        <end position="121"/>
    </location>
</feature>
<dbReference type="SUPFAM" id="SSF51206">
    <property type="entry name" value="cAMP-binding domain-like"/>
    <property type="match status" value="1"/>
</dbReference>
<evidence type="ECO:0000259" key="1">
    <source>
        <dbReference type="PROSITE" id="PS50042"/>
    </source>
</evidence>
<dbReference type="RefSeq" id="WP_339144556.1">
    <property type="nucleotide sequence ID" value="NZ_JBHULB010000081.1"/>
</dbReference>
<evidence type="ECO:0000313" key="3">
    <source>
        <dbReference type="Proteomes" id="UP001597526"/>
    </source>
</evidence>
<dbReference type="Pfam" id="PF00027">
    <property type="entry name" value="cNMP_binding"/>
    <property type="match status" value="1"/>
</dbReference>
<sequence>MENLLRTFRDIGNLSPENEKLLLSTIERVEYPSKTILLEEGNVCNNLYFVEKGLIRIYLYKDGKDVTCWIGPENEFVGAIGSFFTREPSNKWIETLEPCVLWKFEYAKLEELFSSSRELEKIGRLFSNQGILLLDKRLDNIHFNTAAERYEIFINTHPGILQRVPLSMIASYLGMTQETLSRIRSGR</sequence>
<accession>A0ABW5N3T5</accession>
<dbReference type="Proteomes" id="UP001597526">
    <property type="component" value="Unassembled WGS sequence"/>
</dbReference>
<reference evidence="3" key="1">
    <citation type="journal article" date="2019" name="Int. J. Syst. Evol. Microbiol.">
        <title>The Global Catalogue of Microorganisms (GCM) 10K type strain sequencing project: providing services to taxonomists for standard genome sequencing and annotation.</title>
        <authorList>
            <consortium name="The Broad Institute Genomics Platform"/>
            <consortium name="The Broad Institute Genome Sequencing Center for Infectious Disease"/>
            <person name="Wu L."/>
            <person name="Ma J."/>
        </authorList>
    </citation>
    <scope>NUCLEOTIDE SEQUENCE [LARGE SCALE GENOMIC DNA]</scope>
    <source>
        <strain evidence="3">KCTC 52368</strain>
    </source>
</reference>
<dbReference type="InterPro" id="IPR018490">
    <property type="entry name" value="cNMP-bd_dom_sf"/>
</dbReference>
<keyword evidence="3" id="KW-1185">Reference proteome</keyword>
<organism evidence="2 3">
    <name type="scientific">Croceitalea marina</name>
    <dbReference type="NCBI Taxonomy" id="1775166"/>
    <lineage>
        <taxon>Bacteria</taxon>
        <taxon>Pseudomonadati</taxon>
        <taxon>Bacteroidota</taxon>
        <taxon>Flavobacteriia</taxon>
        <taxon>Flavobacteriales</taxon>
        <taxon>Flavobacteriaceae</taxon>
        <taxon>Croceitalea</taxon>
    </lineage>
</organism>